<evidence type="ECO:0000313" key="3">
    <source>
        <dbReference type="Proteomes" id="UP000270411"/>
    </source>
</evidence>
<proteinExistence type="predicted"/>
<feature type="signal peptide" evidence="1">
    <location>
        <begin position="1"/>
        <end position="19"/>
    </location>
</feature>
<dbReference type="EMBL" id="CP033969">
    <property type="protein sequence ID" value="AZG15388.1"/>
    <property type="molecule type" value="Genomic_DNA"/>
</dbReference>
<dbReference type="OrthoDB" id="8883934at2"/>
<dbReference type="InterPro" id="IPR008928">
    <property type="entry name" value="6-hairpin_glycosidase_sf"/>
</dbReference>
<name>A0A3G8H4M4_9BURK</name>
<gene>
    <name evidence="2" type="ORF">EHF44_15010</name>
</gene>
<organism evidence="2 3">
    <name type="scientific">Cupriavidus pauculus</name>
    <dbReference type="NCBI Taxonomy" id="82633"/>
    <lineage>
        <taxon>Bacteria</taxon>
        <taxon>Pseudomonadati</taxon>
        <taxon>Pseudomonadota</taxon>
        <taxon>Betaproteobacteria</taxon>
        <taxon>Burkholderiales</taxon>
        <taxon>Burkholderiaceae</taxon>
        <taxon>Cupriavidus</taxon>
    </lineage>
</organism>
<dbReference type="GO" id="GO:0005975">
    <property type="term" value="P:carbohydrate metabolic process"/>
    <property type="evidence" value="ECO:0007669"/>
    <property type="project" value="InterPro"/>
</dbReference>
<sequence length="334" mass="37138">MLASLLLLAASLSQPCAHAAGAELTLQGYQRADGAITTYFNGDSVDPYFASKALLAAQDAGISTSTTAQRWIAWLLPRQHPDGRFDRYCMKGQQMTSCQLADADDALMAAWMELLVRSAPKSGLPPAWRASFDKASQHLETLRNPKTRVYHISASLPVALLMDNVEVSSAFKAVGRYRQSQGDNAGAEAWMRKAGQLDRDILSVFWRGEEGYLVSTQQPNTNQFYPDAVAQIFPILADIRSAGRPRAADYGLWMQQHRMTWLGMSEVDYPWGLVALIADKMNDKDAIACWRMRSVQFRHGSHWNVLEEALYVAFEKRLTPDQALAPPPAGLKCR</sequence>
<feature type="chain" id="PRO_5018013981" description="DUF4034 domain-containing protein" evidence="1">
    <location>
        <begin position="20"/>
        <end position="334"/>
    </location>
</feature>
<dbReference type="AlphaFoldDB" id="A0A3G8H4M4"/>
<keyword evidence="1" id="KW-0732">Signal</keyword>
<dbReference type="Proteomes" id="UP000270411">
    <property type="component" value="Chromosome 1"/>
</dbReference>
<dbReference type="Gene3D" id="1.50.10.20">
    <property type="match status" value="1"/>
</dbReference>
<protein>
    <recommendedName>
        <fullName evidence="4">DUF4034 domain-containing protein</fullName>
    </recommendedName>
</protein>
<dbReference type="SUPFAM" id="SSF48208">
    <property type="entry name" value="Six-hairpin glycosidases"/>
    <property type="match status" value="1"/>
</dbReference>
<evidence type="ECO:0000256" key="1">
    <source>
        <dbReference type="SAM" id="SignalP"/>
    </source>
</evidence>
<reference evidence="3" key="1">
    <citation type="submission" date="2018-11" db="EMBL/GenBank/DDBJ databases">
        <title>FDA dAtabase for Regulatory Grade micrObial Sequences (FDA-ARGOS): Supporting development and validation of Infectious Disease Dx tests.</title>
        <authorList>
            <person name="Goldberg B."/>
            <person name="Campos J."/>
            <person name="Tallon L."/>
            <person name="Sadzewicz L."/>
            <person name="Zhao X."/>
            <person name="Vavikolanu K."/>
            <person name="Mehta A."/>
            <person name="Aluvathingal J."/>
            <person name="Nadendla S."/>
            <person name="Geyer C."/>
            <person name="Nandy P."/>
            <person name="Yan Y."/>
            <person name="Sichtig H."/>
        </authorList>
    </citation>
    <scope>NUCLEOTIDE SEQUENCE [LARGE SCALE GENOMIC DNA]</scope>
    <source>
        <strain evidence="3">FDAARGOS_614</strain>
    </source>
</reference>
<evidence type="ECO:0000313" key="2">
    <source>
        <dbReference type="EMBL" id="AZG15388.1"/>
    </source>
</evidence>
<dbReference type="KEGG" id="cpau:EHF44_15010"/>
<evidence type="ECO:0008006" key="4">
    <source>
        <dbReference type="Google" id="ProtNLM"/>
    </source>
</evidence>
<accession>A0A3G8H4M4</accession>